<dbReference type="NCBIfam" id="NF001557">
    <property type="entry name" value="PRK00378.1"/>
    <property type="match status" value="1"/>
</dbReference>
<evidence type="ECO:0000256" key="3">
    <source>
        <dbReference type="ARBA" id="ARBA00022490"/>
    </source>
</evidence>
<comment type="subcellular location">
    <subcellularLocation>
        <location evidence="1 4">Cytoplasm</location>
        <location evidence="1 4">Nucleoid</location>
    </subcellularLocation>
</comment>
<dbReference type="HAMAP" id="MF_00730">
    <property type="entry name" value="NdpA"/>
    <property type="match status" value="1"/>
</dbReference>
<evidence type="ECO:0000256" key="1">
    <source>
        <dbReference type="ARBA" id="ARBA00004453"/>
    </source>
</evidence>
<evidence type="ECO:0000313" key="5">
    <source>
        <dbReference type="EMBL" id="CDG46878.1"/>
    </source>
</evidence>
<dbReference type="GO" id="GO:0043590">
    <property type="term" value="C:bacterial nucleoid"/>
    <property type="evidence" value="ECO:0007669"/>
    <property type="project" value="TreeGrafter"/>
</dbReference>
<evidence type="ECO:0000256" key="4">
    <source>
        <dbReference type="HAMAP-Rule" id="MF_00730"/>
    </source>
</evidence>
<keyword evidence="3 4" id="KW-0963">Cytoplasm</keyword>
<dbReference type="GO" id="GO:0005737">
    <property type="term" value="C:cytoplasm"/>
    <property type="evidence" value="ECO:0007669"/>
    <property type="project" value="UniProtKB-UniRule"/>
</dbReference>
<protein>
    <recommendedName>
        <fullName evidence="4">Nucleoid-associated protein SCTVLC_0089</fullName>
    </recommendedName>
</protein>
<dbReference type="PANTHER" id="PTHR38772">
    <property type="match status" value="1"/>
</dbReference>
<gene>
    <name evidence="5" type="primary">yejK</name>
    <name evidence="5" type="ORF">SCTVLC_0089</name>
</gene>
<dbReference type="RefSeq" id="WP_006708556.1">
    <property type="nucleotide sequence ID" value="NZ_FR904230.1"/>
</dbReference>
<reference evidence="5" key="1">
    <citation type="submission" date="2013-06" db="EMBL/GenBank/DDBJ databases">
        <authorList>
            <person name="Mazano-Marin A."/>
        </authorList>
    </citation>
    <scope>NUCLEOTIDE SEQUENCE</scope>
    <source>
        <strain evidence="5">SCt-VLC</strain>
    </source>
</reference>
<dbReference type="PANTHER" id="PTHR38772:SF1">
    <property type="entry name" value="NUCLEOID-ASSOCIATED PROTEIN YEJK"/>
    <property type="match status" value="1"/>
</dbReference>
<accession>A0A068R8Q2</accession>
<name>A0A068R8Q2_9GAMM</name>
<dbReference type="GO" id="GO:0003690">
    <property type="term" value="F:double-stranded DNA binding"/>
    <property type="evidence" value="ECO:0007669"/>
    <property type="project" value="TreeGrafter"/>
</dbReference>
<dbReference type="OrthoDB" id="9131762at2"/>
<sequence length="336" mass="37817">MSLDIDQIALHQLVKRDEQTLDVVLRDSLLPANAAVEEMMAELHRVYSAKNKAYGLFNEGSELAQALHICRKDDKDFLAFSRAATGRLRDELAKYPFAEGGVVLFGQYRYLAVEYLLIAVLNSRNSTRVNETLDINTTHYLDINHADIVARIDLTEWETNPQSTRYLTFLKGRVGRKVSDFFMDFLAAAEGLDTKAQNRGLLKAVDDYCADAQLDKNERQAVRQQVYSYCNQQLHVGEEIELQALSQEIASAGEKDFMQFSSEQGYHLEDSFPADRGTLRQLTKFAGSGGGISLTFDAMLLGERIFWDAATDTLTIKGTPPNLRDQLQRRLSGNSK</sequence>
<comment type="similarity">
    <text evidence="2 4">Belongs to the YejK family.</text>
</comment>
<dbReference type="AlphaFoldDB" id="A0A068R8Q2"/>
<dbReference type="InterPro" id="IPR007358">
    <property type="entry name" value="Nucleoid_associated_NdpA"/>
</dbReference>
<reference evidence="5" key="2">
    <citation type="journal article" date="2014" name="Genome Biol. Evol.">
        <title>Settling down: the genome of Serratia symbiotica from the aphid Cinara tujafilina zooms in on the process of accommodation to a cooperative intracellular life.</title>
        <authorList>
            <person name="Manzano-Marin A."/>
            <person name="Latorre A."/>
        </authorList>
    </citation>
    <scope>NUCLEOTIDE SEQUENCE</scope>
    <source>
        <strain evidence="5">SCt-VLC</strain>
    </source>
</reference>
<dbReference type="Pfam" id="PF04245">
    <property type="entry name" value="NA37"/>
    <property type="match status" value="1"/>
</dbReference>
<organism evidence="5">
    <name type="scientific">Serratia symbiotica SCt-VLC</name>
    <dbReference type="NCBI Taxonomy" id="1347341"/>
    <lineage>
        <taxon>Bacteria</taxon>
        <taxon>Pseudomonadati</taxon>
        <taxon>Pseudomonadota</taxon>
        <taxon>Gammaproteobacteria</taxon>
        <taxon>Enterobacterales</taxon>
        <taxon>Yersiniaceae</taxon>
        <taxon>Serratia</taxon>
        <taxon>Serratia symbiotica</taxon>
    </lineage>
</organism>
<evidence type="ECO:0000256" key="2">
    <source>
        <dbReference type="ARBA" id="ARBA00009035"/>
    </source>
</evidence>
<dbReference type="GO" id="GO:0003727">
    <property type="term" value="F:single-stranded RNA binding"/>
    <property type="evidence" value="ECO:0007669"/>
    <property type="project" value="TreeGrafter"/>
</dbReference>
<dbReference type="EMBL" id="FR904230">
    <property type="protein sequence ID" value="CDG46878.1"/>
    <property type="molecule type" value="Genomic_DNA"/>
</dbReference>
<proteinExistence type="inferred from homology"/>